<dbReference type="OrthoDB" id="6169270at2"/>
<dbReference type="PROSITE" id="PS51257">
    <property type="entry name" value="PROKAR_LIPOPROTEIN"/>
    <property type="match status" value="1"/>
</dbReference>
<accession>A0A1H3FPE5</accession>
<name>A0A1H3FPE5_9GAMM</name>
<dbReference type="Proteomes" id="UP000198500">
    <property type="component" value="Unassembled WGS sequence"/>
</dbReference>
<dbReference type="AlphaFoldDB" id="A0A1H3FPE5"/>
<dbReference type="STRING" id="574349.SAMN05443545_108104"/>
<dbReference type="InterPro" id="IPR039366">
    <property type="entry name" value="Pilotin"/>
</dbReference>
<evidence type="ECO:0000313" key="4">
    <source>
        <dbReference type="Proteomes" id="UP000198500"/>
    </source>
</evidence>
<sequence length="142" mass="16037">MPRRLFRLVTLLLSCWLMISLAACAGGPRFETLDVRVDSEEPIDTDDDAELRINLIDDTENERRVIAENRMERLGDPPYTATLRYDASAIDSDSRYVLRAELRQDGRLTHAEDEPVPVWDGGDDQLPTIKLVPLPRDSDGGN</sequence>
<protein>
    <submittedName>
        <fullName evidence="3">Type III secretion system lipoprotein chaperone (YscW)</fullName>
    </submittedName>
</protein>
<dbReference type="Pfam" id="PF09619">
    <property type="entry name" value="YscW"/>
    <property type="match status" value="1"/>
</dbReference>
<feature type="signal peptide" evidence="2">
    <location>
        <begin position="1"/>
        <end position="25"/>
    </location>
</feature>
<keyword evidence="2" id="KW-0732">Signal</keyword>
<evidence type="ECO:0000313" key="3">
    <source>
        <dbReference type="EMBL" id="SDX92866.1"/>
    </source>
</evidence>
<keyword evidence="3" id="KW-0449">Lipoprotein</keyword>
<evidence type="ECO:0000256" key="2">
    <source>
        <dbReference type="SAM" id="SignalP"/>
    </source>
</evidence>
<evidence type="ECO:0000256" key="1">
    <source>
        <dbReference type="SAM" id="MobiDB-lite"/>
    </source>
</evidence>
<keyword evidence="4" id="KW-1185">Reference proteome</keyword>
<organism evidence="3 4">
    <name type="scientific">Aidingimonas halophila</name>
    <dbReference type="NCBI Taxonomy" id="574349"/>
    <lineage>
        <taxon>Bacteria</taxon>
        <taxon>Pseudomonadati</taxon>
        <taxon>Pseudomonadota</taxon>
        <taxon>Gammaproteobacteria</taxon>
        <taxon>Oceanospirillales</taxon>
        <taxon>Halomonadaceae</taxon>
        <taxon>Aidingimonas</taxon>
    </lineage>
</organism>
<dbReference type="EMBL" id="FNNI01000008">
    <property type="protein sequence ID" value="SDX92866.1"/>
    <property type="molecule type" value="Genomic_DNA"/>
</dbReference>
<proteinExistence type="predicted"/>
<dbReference type="RefSeq" id="WP_092571454.1">
    <property type="nucleotide sequence ID" value="NZ_BMXH01000015.1"/>
</dbReference>
<gene>
    <name evidence="3" type="ORF">SAMN05443545_108104</name>
</gene>
<feature type="region of interest" description="Disordered" evidence="1">
    <location>
        <begin position="109"/>
        <end position="142"/>
    </location>
</feature>
<feature type="chain" id="PRO_5011581359" evidence="2">
    <location>
        <begin position="26"/>
        <end position="142"/>
    </location>
</feature>
<reference evidence="3 4" key="1">
    <citation type="submission" date="2016-10" db="EMBL/GenBank/DDBJ databases">
        <authorList>
            <person name="de Groot N.N."/>
        </authorList>
    </citation>
    <scope>NUCLEOTIDE SEQUENCE [LARGE SCALE GENOMIC DNA]</scope>
    <source>
        <strain evidence="3 4">DSM 19219</strain>
    </source>
</reference>